<dbReference type="GO" id="GO:0016020">
    <property type="term" value="C:membrane"/>
    <property type="evidence" value="ECO:0007669"/>
    <property type="project" value="InterPro"/>
</dbReference>
<evidence type="ECO:0000313" key="8">
    <source>
        <dbReference type="Proteomes" id="UP000182149"/>
    </source>
</evidence>
<dbReference type="PANTHER" id="PTHR47738:SF2">
    <property type="entry name" value="PTS SYSTEM FRUCTOSE-LIKE EIIA COMPONENT"/>
    <property type="match status" value="1"/>
</dbReference>
<keyword evidence="3" id="KW-0762">Sugar transport</keyword>
<keyword evidence="1" id="KW-0813">Transport</keyword>
<dbReference type="InterPro" id="IPR051541">
    <property type="entry name" value="PTS_SugarTrans_NitroReg"/>
</dbReference>
<dbReference type="InterPro" id="IPR002178">
    <property type="entry name" value="PTS_EIIA_type-2_dom"/>
</dbReference>
<dbReference type="Gene3D" id="3.40.930.10">
    <property type="entry name" value="Mannitol-specific EII, Chain A"/>
    <property type="match status" value="1"/>
</dbReference>
<accession>A0A1L8QQP7</accession>
<evidence type="ECO:0000259" key="6">
    <source>
        <dbReference type="PROSITE" id="PS51094"/>
    </source>
</evidence>
<evidence type="ECO:0000256" key="1">
    <source>
        <dbReference type="ARBA" id="ARBA00022448"/>
    </source>
</evidence>
<dbReference type="Proteomes" id="UP000182149">
    <property type="component" value="Unassembled WGS sequence"/>
</dbReference>
<sequence length="147" mass="16968">MISEEMIFLDKELTSQEDILKFIVKSAFENDYVEEEDKLLTAVKKRENEISTAIGYLIAIPHGKTEAVKSPFISMVRTSEKVKWTEDNDEMVRLVFLIGVPEKSEGKLHLKFISQLSKKLLDDSFRGKLLNKKNKNEIFEQLSSIEI</sequence>
<dbReference type="InterPro" id="IPR016152">
    <property type="entry name" value="PTrfase/Anion_transptr"/>
</dbReference>
<dbReference type="GO" id="GO:0008982">
    <property type="term" value="F:protein-N(PI)-phosphohistidine-sugar phosphotransferase activity"/>
    <property type="evidence" value="ECO:0007669"/>
    <property type="project" value="InterPro"/>
</dbReference>
<dbReference type="AlphaFoldDB" id="A0A1L8QQP7"/>
<evidence type="ECO:0000256" key="5">
    <source>
        <dbReference type="ARBA" id="ARBA00022683"/>
    </source>
</evidence>
<dbReference type="InterPro" id="IPR004715">
    <property type="entry name" value="PTS_IIA_fruc"/>
</dbReference>
<dbReference type="STRING" id="328396.RU93_GL000481"/>
<dbReference type="Pfam" id="PF00359">
    <property type="entry name" value="PTS_EIIA_2"/>
    <property type="match status" value="1"/>
</dbReference>
<dbReference type="PROSITE" id="PS00372">
    <property type="entry name" value="PTS_EIIA_TYPE_2_HIS"/>
    <property type="match status" value="1"/>
</dbReference>
<protein>
    <submittedName>
        <fullName evidence="7">Phosphoenolpyruvate-dependent sugar phosphotransferase system, EIIA 2</fullName>
    </submittedName>
</protein>
<dbReference type="NCBIfam" id="TIGR00848">
    <property type="entry name" value="fruA"/>
    <property type="match status" value="1"/>
</dbReference>
<dbReference type="EMBL" id="JXKD01000012">
    <property type="protein sequence ID" value="OJG09842.1"/>
    <property type="molecule type" value="Genomic_DNA"/>
</dbReference>
<keyword evidence="5" id="KW-0598">Phosphotransferase system</keyword>
<keyword evidence="7" id="KW-0670">Pyruvate</keyword>
<dbReference type="CDD" id="cd00211">
    <property type="entry name" value="PTS_IIA_fru"/>
    <property type="match status" value="1"/>
</dbReference>
<evidence type="ECO:0000256" key="3">
    <source>
        <dbReference type="ARBA" id="ARBA00022597"/>
    </source>
</evidence>
<keyword evidence="2" id="KW-0597">Phosphoprotein</keyword>
<dbReference type="PANTHER" id="PTHR47738">
    <property type="entry name" value="PTS SYSTEM FRUCTOSE-LIKE EIIA COMPONENT-RELATED"/>
    <property type="match status" value="1"/>
</dbReference>
<organism evidence="7 8">
    <name type="scientific">Enterococcus aquimarinus</name>
    <dbReference type="NCBI Taxonomy" id="328396"/>
    <lineage>
        <taxon>Bacteria</taxon>
        <taxon>Bacillati</taxon>
        <taxon>Bacillota</taxon>
        <taxon>Bacilli</taxon>
        <taxon>Lactobacillales</taxon>
        <taxon>Enterococcaceae</taxon>
        <taxon>Enterococcus</taxon>
    </lineage>
</organism>
<evidence type="ECO:0000313" key="7">
    <source>
        <dbReference type="EMBL" id="OJG09842.1"/>
    </source>
</evidence>
<feature type="domain" description="PTS EIIA type-2" evidence="6">
    <location>
        <begin position="1"/>
        <end position="145"/>
    </location>
</feature>
<dbReference type="SUPFAM" id="SSF55804">
    <property type="entry name" value="Phoshotransferase/anion transport protein"/>
    <property type="match status" value="1"/>
</dbReference>
<gene>
    <name evidence="7" type="ORF">RU93_GL000481</name>
</gene>
<keyword evidence="8" id="KW-1185">Reference proteome</keyword>
<proteinExistence type="predicted"/>
<comment type="caution">
    <text evidence="7">The sequence shown here is derived from an EMBL/GenBank/DDBJ whole genome shotgun (WGS) entry which is preliminary data.</text>
</comment>
<reference evidence="7 8" key="1">
    <citation type="submission" date="2014-12" db="EMBL/GenBank/DDBJ databases">
        <title>Draft genome sequences of 29 type strains of Enterococci.</title>
        <authorList>
            <person name="Zhong Z."/>
            <person name="Sun Z."/>
            <person name="Liu W."/>
            <person name="Zhang W."/>
            <person name="Zhang H."/>
        </authorList>
    </citation>
    <scope>NUCLEOTIDE SEQUENCE [LARGE SCALE GENOMIC DNA]</scope>
    <source>
        <strain evidence="7 8">DSM 17690</strain>
    </source>
</reference>
<dbReference type="GO" id="GO:0009401">
    <property type="term" value="P:phosphoenolpyruvate-dependent sugar phosphotransferase system"/>
    <property type="evidence" value="ECO:0007669"/>
    <property type="project" value="UniProtKB-KW"/>
</dbReference>
<evidence type="ECO:0000256" key="2">
    <source>
        <dbReference type="ARBA" id="ARBA00022553"/>
    </source>
</evidence>
<evidence type="ECO:0000256" key="4">
    <source>
        <dbReference type="ARBA" id="ARBA00022679"/>
    </source>
</evidence>
<dbReference type="PROSITE" id="PS51094">
    <property type="entry name" value="PTS_EIIA_TYPE_2"/>
    <property type="match status" value="1"/>
</dbReference>
<keyword evidence="4 7" id="KW-0808">Transferase</keyword>
<name>A0A1L8QQP7_9ENTE</name>